<accession>A0A3P7LG24</accession>
<name>A0A3P7LG24_STRVU</name>
<keyword evidence="3" id="KW-1185">Reference proteome</keyword>
<dbReference type="EMBL" id="UYYB01113380">
    <property type="protein sequence ID" value="VDM81535.1"/>
    <property type="molecule type" value="Genomic_DNA"/>
</dbReference>
<dbReference type="AlphaFoldDB" id="A0A3P7LG24"/>
<proteinExistence type="predicted"/>
<dbReference type="Proteomes" id="UP000270094">
    <property type="component" value="Unassembled WGS sequence"/>
</dbReference>
<feature type="region of interest" description="Disordered" evidence="1">
    <location>
        <begin position="45"/>
        <end position="131"/>
    </location>
</feature>
<protein>
    <submittedName>
        <fullName evidence="2">Uncharacterized protein</fullName>
    </submittedName>
</protein>
<evidence type="ECO:0000313" key="3">
    <source>
        <dbReference type="Proteomes" id="UP000270094"/>
    </source>
</evidence>
<reference evidence="2 3" key="1">
    <citation type="submission" date="2018-11" db="EMBL/GenBank/DDBJ databases">
        <authorList>
            <consortium name="Pathogen Informatics"/>
        </authorList>
    </citation>
    <scope>NUCLEOTIDE SEQUENCE [LARGE SCALE GENOMIC DNA]</scope>
</reference>
<evidence type="ECO:0000313" key="2">
    <source>
        <dbReference type="EMBL" id="VDM81535.1"/>
    </source>
</evidence>
<feature type="compositionally biased region" description="Basic and acidic residues" evidence="1">
    <location>
        <begin position="117"/>
        <end position="131"/>
    </location>
</feature>
<sequence length="131" mass="13921">MKLSLLGCSHYWSCQSVHAPSLHLGFSFGFGSFISRLLIDSYFSNPSTPAPAPKAKETPAPPTPAPAPAPPPAPAATSDDNYENLNGPDDLESLKTQLPPDAPIDDTNKGEPLVTKDAPEGDQKKTEPVRQ</sequence>
<gene>
    <name evidence="2" type="ORF">SVUK_LOCUS16533</name>
</gene>
<organism evidence="2 3">
    <name type="scientific">Strongylus vulgaris</name>
    <name type="common">Blood worm</name>
    <dbReference type="NCBI Taxonomy" id="40348"/>
    <lineage>
        <taxon>Eukaryota</taxon>
        <taxon>Metazoa</taxon>
        <taxon>Ecdysozoa</taxon>
        <taxon>Nematoda</taxon>
        <taxon>Chromadorea</taxon>
        <taxon>Rhabditida</taxon>
        <taxon>Rhabditina</taxon>
        <taxon>Rhabditomorpha</taxon>
        <taxon>Strongyloidea</taxon>
        <taxon>Strongylidae</taxon>
        <taxon>Strongylus</taxon>
    </lineage>
</organism>
<feature type="compositionally biased region" description="Pro residues" evidence="1">
    <location>
        <begin position="59"/>
        <end position="74"/>
    </location>
</feature>
<evidence type="ECO:0000256" key="1">
    <source>
        <dbReference type="SAM" id="MobiDB-lite"/>
    </source>
</evidence>